<keyword evidence="4" id="KW-1185">Reference proteome</keyword>
<feature type="chain" id="PRO_5047205138" description="DUF4097 domain-containing protein" evidence="1">
    <location>
        <begin position="31"/>
        <end position="224"/>
    </location>
</feature>
<accession>A0ABQ3B8I9</accession>
<keyword evidence="1" id="KW-0732">Signal</keyword>
<evidence type="ECO:0000259" key="2">
    <source>
        <dbReference type="Pfam" id="PF13349"/>
    </source>
</evidence>
<dbReference type="Pfam" id="PF13349">
    <property type="entry name" value="DUF4097"/>
    <property type="match status" value="1"/>
</dbReference>
<comment type="caution">
    <text evidence="3">The sequence shown here is derived from an EMBL/GenBank/DDBJ whole genome shotgun (WGS) entry which is preliminary data.</text>
</comment>
<dbReference type="Proteomes" id="UP000619761">
    <property type="component" value="Unassembled WGS sequence"/>
</dbReference>
<protein>
    <recommendedName>
        <fullName evidence="2">DUF4097 domain-containing protein</fullName>
    </recommendedName>
</protein>
<name>A0ABQ3B8I9_9GAMM</name>
<gene>
    <name evidence="3" type="ORF">GCM10011613_31660</name>
</gene>
<evidence type="ECO:0000313" key="3">
    <source>
        <dbReference type="EMBL" id="GGY84400.1"/>
    </source>
</evidence>
<sequence length="224" mass="23811">MANMFSMSRNKIVYSALTLAVAFNSAMAFAAEGERTVTLQEDIAQAELLRLEIPAGDVEIIGTAGTGLTAVVTVVCQKENQENCYKLIKELGWSKKTGTVTELSLSPAGITRYDHITLKVKIGVPKDKKLDVNLSAGELRISDTSACLTAEVNAGELNIRLKENQFASAELSAKVGDAHVISPTGEKIEGDRSLLVGANASWKGTGSCQTKASVLAGEVQLRLN</sequence>
<feature type="signal peptide" evidence="1">
    <location>
        <begin position="1"/>
        <end position="30"/>
    </location>
</feature>
<organism evidence="3 4">
    <name type="scientific">Cellvibrio zantedeschiae</name>
    <dbReference type="NCBI Taxonomy" id="1237077"/>
    <lineage>
        <taxon>Bacteria</taxon>
        <taxon>Pseudomonadati</taxon>
        <taxon>Pseudomonadota</taxon>
        <taxon>Gammaproteobacteria</taxon>
        <taxon>Cellvibrionales</taxon>
        <taxon>Cellvibrionaceae</taxon>
        <taxon>Cellvibrio</taxon>
    </lineage>
</organism>
<proteinExistence type="predicted"/>
<reference evidence="4" key="1">
    <citation type="journal article" date="2019" name="Int. J. Syst. Evol. Microbiol.">
        <title>The Global Catalogue of Microorganisms (GCM) 10K type strain sequencing project: providing services to taxonomists for standard genome sequencing and annotation.</title>
        <authorList>
            <consortium name="The Broad Institute Genomics Platform"/>
            <consortium name="The Broad Institute Genome Sequencing Center for Infectious Disease"/>
            <person name="Wu L."/>
            <person name="Ma J."/>
        </authorList>
    </citation>
    <scope>NUCLEOTIDE SEQUENCE [LARGE SCALE GENOMIC DNA]</scope>
    <source>
        <strain evidence="4">KCTC 32239</strain>
    </source>
</reference>
<dbReference type="EMBL" id="BMYZ01000003">
    <property type="protein sequence ID" value="GGY84400.1"/>
    <property type="molecule type" value="Genomic_DNA"/>
</dbReference>
<evidence type="ECO:0000256" key="1">
    <source>
        <dbReference type="SAM" id="SignalP"/>
    </source>
</evidence>
<feature type="domain" description="DUF4097" evidence="2">
    <location>
        <begin position="45"/>
        <end position="182"/>
    </location>
</feature>
<dbReference type="InterPro" id="IPR025164">
    <property type="entry name" value="Toastrack_DUF4097"/>
</dbReference>
<evidence type="ECO:0000313" key="4">
    <source>
        <dbReference type="Proteomes" id="UP000619761"/>
    </source>
</evidence>